<organism evidence="1 2">
    <name type="scientific">Zizania palustris</name>
    <name type="common">Northern wild rice</name>
    <dbReference type="NCBI Taxonomy" id="103762"/>
    <lineage>
        <taxon>Eukaryota</taxon>
        <taxon>Viridiplantae</taxon>
        <taxon>Streptophyta</taxon>
        <taxon>Embryophyta</taxon>
        <taxon>Tracheophyta</taxon>
        <taxon>Spermatophyta</taxon>
        <taxon>Magnoliopsida</taxon>
        <taxon>Liliopsida</taxon>
        <taxon>Poales</taxon>
        <taxon>Poaceae</taxon>
        <taxon>BOP clade</taxon>
        <taxon>Oryzoideae</taxon>
        <taxon>Oryzeae</taxon>
        <taxon>Zizaniinae</taxon>
        <taxon>Zizania</taxon>
    </lineage>
</organism>
<reference evidence="1" key="1">
    <citation type="journal article" date="2021" name="bioRxiv">
        <title>Whole Genome Assembly and Annotation of Northern Wild Rice, Zizania palustris L., Supports a Whole Genome Duplication in the Zizania Genus.</title>
        <authorList>
            <person name="Haas M."/>
            <person name="Kono T."/>
            <person name="Macchietto M."/>
            <person name="Millas R."/>
            <person name="McGilp L."/>
            <person name="Shao M."/>
            <person name="Duquette J."/>
            <person name="Hirsch C.N."/>
            <person name="Kimball J."/>
        </authorList>
    </citation>
    <scope>NUCLEOTIDE SEQUENCE</scope>
    <source>
        <tissue evidence="1">Fresh leaf tissue</tissue>
    </source>
</reference>
<sequence>MSASLALRSAPPQPTLCDCDGEATRGPVVLSSSQLRMHLLPVVEGLSSLGFECRKAETDCCLVACLIDCEFVLEFKILSNLLLFCVCVY</sequence>
<reference evidence="1" key="2">
    <citation type="submission" date="2021-02" db="EMBL/GenBank/DDBJ databases">
        <authorList>
            <person name="Kimball J.A."/>
            <person name="Haas M.W."/>
            <person name="Macchietto M."/>
            <person name="Kono T."/>
            <person name="Duquette J."/>
            <person name="Shao M."/>
        </authorList>
    </citation>
    <scope>NUCLEOTIDE SEQUENCE</scope>
    <source>
        <tissue evidence="1">Fresh leaf tissue</tissue>
    </source>
</reference>
<keyword evidence="2" id="KW-1185">Reference proteome</keyword>
<protein>
    <submittedName>
        <fullName evidence="1">Uncharacterized protein</fullName>
    </submittedName>
</protein>
<accession>A0A8J6C024</accession>
<proteinExistence type="predicted"/>
<name>A0A8J6C024_ZIZPA</name>
<gene>
    <name evidence="1" type="ORF">GUJ93_ZPchr0013g36325</name>
</gene>
<dbReference type="EMBL" id="JAAALK010000079">
    <property type="protein sequence ID" value="KAG8098636.1"/>
    <property type="molecule type" value="Genomic_DNA"/>
</dbReference>
<evidence type="ECO:0000313" key="2">
    <source>
        <dbReference type="Proteomes" id="UP000729402"/>
    </source>
</evidence>
<dbReference type="Proteomes" id="UP000729402">
    <property type="component" value="Unassembled WGS sequence"/>
</dbReference>
<comment type="caution">
    <text evidence="1">The sequence shown here is derived from an EMBL/GenBank/DDBJ whole genome shotgun (WGS) entry which is preliminary data.</text>
</comment>
<dbReference type="AlphaFoldDB" id="A0A8J6C024"/>
<evidence type="ECO:0000313" key="1">
    <source>
        <dbReference type="EMBL" id="KAG8098636.1"/>
    </source>
</evidence>